<keyword evidence="2" id="KW-1185">Reference proteome</keyword>
<gene>
    <name evidence="1" type="ORF">GCM10010383_59080</name>
</gene>
<comment type="caution">
    <text evidence="1">The sequence shown here is derived from an EMBL/GenBank/DDBJ whole genome shotgun (WGS) entry which is preliminary data.</text>
</comment>
<accession>A0ABQ2XKX1</accession>
<name>A0ABQ2XKX1_9ACTN</name>
<protein>
    <submittedName>
        <fullName evidence="1">Uncharacterized protein</fullName>
    </submittedName>
</protein>
<evidence type="ECO:0000313" key="2">
    <source>
        <dbReference type="Proteomes" id="UP000617743"/>
    </source>
</evidence>
<sequence>MTADVWLPIPPDEIDGLPEGLDYRFWNGEETFPADPADCAFYVVPT</sequence>
<reference evidence="2" key="1">
    <citation type="journal article" date="2019" name="Int. J. Syst. Evol. Microbiol.">
        <title>The Global Catalogue of Microorganisms (GCM) 10K type strain sequencing project: providing services to taxonomists for standard genome sequencing and annotation.</title>
        <authorList>
            <consortium name="The Broad Institute Genomics Platform"/>
            <consortium name="The Broad Institute Genome Sequencing Center for Infectious Disease"/>
            <person name="Wu L."/>
            <person name="Ma J."/>
        </authorList>
    </citation>
    <scope>NUCLEOTIDE SEQUENCE [LARGE SCALE GENOMIC DNA]</scope>
    <source>
        <strain evidence="2">JCM 4866</strain>
    </source>
</reference>
<dbReference type="EMBL" id="BMWC01000010">
    <property type="protein sequence ID" value="GGX21170.1"/>
    <property type="molecule type" value="Genomic_DNA"/>
</dbReference>
<proteinExistence type="predicted"/>
<evidence type="ECO:0000313" key="1">
    <source>
        <dbReference type="EMBL" id="GGX21170.1"/>
    </source>
</evidence>
<organism evidence="1 2">
    <name type="scientific">Streptomyces lomondensis</name>
    <dbReference type="NCBI Taxonomy" id="68229"/>
    <lineage>
        <taxon>Bacteria</taxon>
        <taxon>Bacillati</taxon>
        <taxon>Actinomycetota</taxon>
        <taxon>Actinomycetes</taxon>
        <taxon>Kitasatosporales</taxon>
        <taxon>Streptomycetaceae</taxon>
        <taxon>Streptomyces</taxon>
    </lineage>
</organism>
<dbReference type="Proteomes" id="UP000617743">
    <property type="component" value="Unassembled WGS sequence"/>
</dbReference>